<dbReference type="Pfam" id="PF19086">
    <property type="entry name" value="Terpene_syn_C_2"/>
    <property type="match status" value="1"/>
</dbReference>
<comment type="similarity">
    <text evidence="2 6">Belongs to the terpene synthase family.</text>
</comment>
<dbReference type="InterPro" id="IPR008949">
    <property type="entry name" value="Isoprenoid_synthase_dom_sf"/>
</dbReference>
<dbReference type="PANTHER" id="PTHR35201:SF4">
    <property type="entry name" value="BETA-PINACENE SYNTHASE-RELATED"/>
    <property type="match status" value="1"/>
</dbReference>
<comment type="cofactor">
    <cofactor evidence="1 6">
        <name>Mg(2+)</name>
        <dbReference type="ChEBI" id="CHEBI:18420"/>
    </cofactor>
</comment>
<evidence type="ECO:0000256" key="5">
    <source>
        <dbReference type="ARBA" id="ARBA00023239"/>
    </source>
</evidence>
<keyword evidence="3 6" id="KW-0479">Metal-binding</keyword>
<dbReference type="EMBL" id="ML178841">
    <property type="protein sequence ID" value="TFK98226.1"/>
    <property type="molecule type" value="Genomic_DNA"/>
</dbReference>
<evidence type="ECO:0000256" key="6">
    <source>
        <dbReference type="RuleBase" id="RU366034"/>
    </source>
</evidence>
<evidence type="ECO:0000313" key="8">
    <source>
        <dbReference type="EMBL" id="TFK98226.1"/>
    </source>
</evidence>
<evidence type="ECO:0000256" key="2">
    <source>
        <dbReference type="ARBA" id="ARBA00006333"/>
    </source>
</evidence>
<feature type="region of interest" description="Disordered" evidence="7">
    <location>
        <begin position="334"/>
        <end position="369"/>
    </location>
</feature>
<keyword evidence="9" id="KW-1185">Reference proteome</keyword>
<dbReference type="SFLD" id="SFLDS00005">
    <property type="entry name" value="Isoprenoid_Synthase_Type_I"/>
    <property type="match status" value="1"/>
</dbReference>
<dbReference type="EC" id="4.2.3.-" evidence="6"/>
<dbReference type="GO" id="GO:0010333">
    <property type="term" value="F:terpene synthase activity"/>
    <property type="evidence" value="ECO:0007669"/>
    <property type="project" value="InterPro"/>
</dbReference>
<dbReference type="GO" id="GO:0008299">
    <property type="term" value="P:isoprenoid biosynthetic process"/>
    <property type="evidence" value="ECO:0007669"/>
    <property type="project" value="UniProtKB-ARBA"/>
</dbReference>
<dbReference type="OrthoDB" id="2861623at2759"/>
<evidence type="ECO:0000313" key="9">
    <source>
        <dbReference type="Proteomes" id="UP000305067"/>
    </source>
</evidence>
<keyword evidence="5 6" id="KW-0456">Lyase</keyword>
<dbReference type="PANTHER" id="PTHR35201">
    <property type="entry name" value="TERPENE SYNTHASE"/>
    <property type="match status" value="1"/>
</dbReference>
<feature type="compositionally biased region" description="Polar residues" evidence="7">
    <location>
        <begin position="358"/>
        <end position="369"/>
    </location>
</feature>
<keyword evidence="4 6" id="KW-0460">Magnesium</keyword>
<evidence type="ECO:0000256" key="7">
    <source>
        <dbReference type="SAM" id="MobiDB-lite"/>
    </source>
</evidence>
<evidence type="ECO:0000256" key="4">
    <source>
        <dbReference type="ARBA" id="ARBA00022842"/>
    </source>
</evidence>
<sequence>MSLSTSCSNQFILPDLVADCPYTSRMNSHCAEVARASERWLLRGTHFRSARRHTFGGLKAGELTAACYPDADAHHLRVCVDFMNYLFNLDDWLDEFDEDDTNAMGRYCIGTMRDPHNFRTEKMAGKMTKSFFIRLEQDAGPGCKERFIHTMDLFFKAVYQQALDRKNGVVPDLESYIAMRRDTSGCKPCFALIEYAGSFDLPDEVVQHPVIQALEEATNDLVTWSNDLFSYNKEQCKGDTHNMISVMEQQGYTLQQAVNFVGAYSRQAIERFERERHNVPSWDAEIDRHVAMYIDGLQNWIVGSLHWSFDSERYFGKKGRQIKKTRSIALLPKAGSPESLLKPYTPPMKRQRSHHNLRQQASSRSLRHS</sequence>
<dbReference type="STRING" id="1884261.A0A5C3Q9H6"/>
<reference evidence="8 9" key="1">
    <citation type="journal article" date="2019" name="Nat. Ecol. Evol.">
        <title>Megaphylogeny resolves global patterns of mushroom evolution.</title>
        <authorList>
            <person name="Varga T."/>
            <person name="Krizsan K."/>
            <person name="Foldi C."/>
            <person name="Dima B."/>
            <person name="Sanchez-Garcia M."/>
            <person name="Sanchez-Ramirez S."/>
            <person name="Szollosi G.J."/>
            <person name="Szarkandi J.G."/>
            <person name="Papp V."/>
            <person name="Albert L."/>
            <person name="Andreopoulos W."/>
            <person name="Angelini C."/>
            <person name="Antonin V."/>
            <person name="Barry K.W."/>
            <person name="Bougher N.L."/>
            <person name="Buchanan P."/>
            <person name="Buyck B."/>
            <person name="Bense V."/>
            <person name="Catcheside P."/>
            <person name="Chovatia M."/>
            <person name="Cooper J."/>
            <person name="Damon W."/>
            <person name="Desjardin D."/>
            <person name="Finy P."/>
            <person name="Geml J."/>
            <person name="Haridas S."/>
            <person name="Hughes K."/>
            <person name="Justo A."/>
            <person name="Karasinski D."/>
            <person name="Kautmanova I."/>
            <person name="Kiss B."/>
            <person name="Kocsube S."/>
            <person name="Kotiranta H."/>
            <person name="LaButti K.M."/>
            <person name="Lechner B.E."/>
            <person name="Liimatainen K."/>
            <person name="Lipzen A."/>
            <person name="Lukacs Z."/>
            <person name="Mihaltcheva S."/>
            <person name="Morgado L.N."/>
            <person name="Niskanen T."/>
            <person name="Noordeloos M.E."/>
            <person name="Ohm R.A."/>
            <person name="Ortiz-Santana B."/>
            <person name="Ovrebo C."/>
            <person name="Racz N."/>
            <person name="Riley R."/>
            <person name="Savchenko A."/>
            <person name="Shiryaev A."/>
            <person name="Soop K."/>
            <person name="Spirin V."/>
            <person name="Szebenyi C."/>
            <person name="Tomsovsky M."/>
            <person name="Tulloss R.E."/>
            <person name="Uehling J."/>
            <person name="Grigoriev I.V."/>
            <person name="Vagvolgyi C."/>
            <person name="Papp T."/>
            <person name="Martin F.M."/>
            <person name="Miettinen O."/>
            <person name="Hibbett D.S."/>
            <person name="Nagy L.G."/>
        </authorList>
    </citation>
    <scope>NUCLEOTIDE SEQUENCE [LARGE SCALE GENOMIC DNA]</scope>
    <source>
        <strain evidence="8 9">CBS 309.79</strain>
    </source>
</reference>
<dbReference type="InterPro" id="IPR034686">
    <property type="entry name" value="Terpene_cyclase-like_2"/>
</dbReference>
<dbReference type="Gene3D" id="1.10.600.10">
    <property type="entry name" value="Farnesyl Diphosphate Synthase"/>
    <property type="match status" value="1"/>
</dbReference>
<dbReference type="SFLD" id="SFLDG01020">
    <property type="entry name" value="Terpene_Cyclase_Like_2"/>
    <property type="match status" value="1"/>
</dbReference>
<protein>
    <recommendedName>
        <fullName evidence="6">Terpene synthase</fullName>
        <ecNumber evidence="6">4.2.3.-</ecNumber>
    </recommendedName>
</protein>
<dbReference type="GO" id="GO:0046872">
    <property type="term" value="F:metal ion binding"/>
    <property type="evidence" value="ECO:0007669"/>
    <property type="project" value="UniProtKB-KW"/>
</dbReference>
<dbReference type="Proteomes" id="UP000305067">
    <property type="component" value="Unassembled WGS sequence"/>
</dbReference>
<accession>A0A5C3Q9H6</accession>
<name>A0A5C3Q9H6_9AGAR</name>
<evidence type="ECO:0000256" key="1">
    <source>
        <dbReference type="ARBA" id="ARBA00001946"/>
    </source>
</evidence>
<gene>
    <name evidence="8" type="ORF">BDV98DRAFT_573274</name>
</gene>
<dbReference type="AlphaFoldDB" id="A0A5C3Q9H6"/>
<dbReference type="SUPFAM" id="SSF48576">
    <property type="entry name" value="Terpenoid synthases"/>
    <property type="match status" value="1"/>
</dbReference>
<organism evidence="8 9">
    <name type="scientific">Pterulicium gracile</name>
    <dbReference type="NCBI Taxonomy" id="1884261"/>
    <lineage>
        <taxon>Eukaryota</taxon>
        <taxon>Fungi</taxon>
        <taxon>Dikarya</taxon>
        <taxon>Basidiomycota</taxon>
        <taxon>Agaricomycotina</taxon>
        <taxon>Agaricomycetes</taxon>
        <taxon>Agaricomycetidae</taxon>
        <taxon>Agaricales</taxon>
        <taxon>Pleurotineae</taxon>
        <taxon>Pterulaceae</taxon>
        <taxon>Pterulicium</taxon>
    </lineage>
</organism>
<proteinExistence type="inferred from homology"/>
<evidence type="ECO:0000256" key="3">
    <source>
        <dbReference type="ARBA" id="ARBA00022723"/>
    </source>
</evidence>